<dbReference type="Gene3D" id="2.40.128.110">
    <property type="entry name" value="Lipid/polyisoprenoid-binding, YceI-like"/>
    <property type="match status" value="1"/>
</dbReference>
<evidence type="ECO:0000313" key="2">
    <source>
        <dbReference type="EMBL" id="THD69199.1"/>
    </source>
</evidence>
<dbReference type="EMBL" id="SSMC01000001">
    <property type="protein sequence ID" value="THD69199.1"/>
    <property type="molecule type" value="Genomic_DNA"/>
</dbReference>
<dbReference type="AlphaFoldDB" id="A0A4S3M3C6"/>
<sequence>MRALIIFLVITGLLSFRSSTSATADKLVYIKNSSSLSIIGKTNVNTFKCRYDIEEISDPLQVGYTQIDETLTFNSAVLHLQNEYFDCGGKMINSDLHKLLDTPRHPEVTIDLQRVYPHPRIKNNYIAAVSITIAGVSKQYDMFLKVTPEDDLSVKGVLEIMLPDFNLEPPQKALGMIRVKDDLVIEFLLDLVEA</sequence>
<evidence type="ECO:0000256" key="1">
    <source>
        <dbReference type="SAM" id="SignalP"/>
    </source>
</evidence>
<keyword evidence="1" id="KW-0732">Signal</keyword>
<dbReference type="InterPro" id="IPR036761">
    <property type="entry name" value="TTHA0802/YceI-like_sf"/>
</dbReference>
<organism evidence="2 3">
    <name type="scientific">Robertkochia marina</name>
    <dbReference type="NCBI Taxonomy" id="1227945"/>
    <lineage>
        <taxon>Bacteria</taxon>
        <taxon>Pseudomonadati</taxon>
        <taxon>Bacteroidota</taxon>
        <taxon>Flavobacteriia</taxon>
        <taxon>Flavobacteriales</taxon>
        <taxon>Flavobacteriaceae</taxon>
        <taxon>Robertkochia</taxon>
    </lineage>
</organism>
<feature type="signal peptide" evidence="1">
    <location>
        <begin position="1"/>
        <end position="24"/>
    </location>
</feature>
<protein>
    <submittedName>
        <fullName evidence="2">YceI family protein</fullName>
    </submittedName>
</protein>
<keyword evidence="3" id="KW-1185">Reference proteome</keyword>
<reference evidence="2 3" key="1">
    <citation type="submission" date="2019-04" db="EMBL/GenBank/DDBJ databases">
        <title>Draft genome sequence of Robertkochia marina CC-AMO-30D.</title>
        <authorList>
            <person name="Hameed A."/>
            <person name="Lin S.-Y."/>
            <person name="Shahina M."/>
            <person name="Lai W.-A."/>
            <person name="Young C.-C."/>
        </authorList>
    </citation>
    <scope>NUCLEOTIDE SEQUENCE [LARGE SCALE GENOMIC DNA]</scope>
    <source>
        <strain evidence="2 3">CC-AMO-30D</strain>
    </source>
</reference>
<proteinExistence type="predicted"/>
<dbReference type="SUPFAM" id="SSF101874">
    <property type="entry name" value="YceI-like"/>
    <property type="match status" value="1"/>
</dbReference>
<dbReference type="OrthoDB" id="1121590at2"/>
<accession>A0A4S3M3C6</accession>
<dbReference type="Proteomes" id="UP000305939">
    <property type="component" value="Unassembled WGS sequence"/>
</dbReference>
<dbReference type="RefSeq" id="WP_136334689.1">
    <property type="nucleotide sequence ID" value="NZ_QXMP01000001.1"/>
</dbReference>
<feature type="chain" id="PRO_5020194318" evidence="1">
    <location>
        <begin position="25"/>
        <end position="194"/>
    </location>
</feature>
<name>A0A4S3M3C6_9FLAO</name>
<gene>
    <name evidence="2" type="ORF">E7Z59_02385</name>
</gene>
<evidence type="ECO:0000313" key="3">
    <source>
        <dbReference type="Proteomes" id="UP000305939"/>
    </source>
</evidence>
<comment type="caution">
    <text evidence="2">The sequence shown here is derived from an EMBL/GenBank/DDBJ whole genome shotgun (WGS) entry which is preliminary data.</text>
</comment>